<accession>A0A0D9WW89</accession>
<reference evidence="1" key="3">
    <citation type="submission" date="2015-04" db="UniProtKB">
        <authorList>
            <consortium name="EnsemblPlants"/>
        </authorList>
    </citation>
    <scope>IDENTIFICATION</scope>
</reference>
<dbReference type="EnsemblPlants" id="LPERR07G04660.1">
    <property type="protein sequence ID" value="LPERR07G04660.1"/>
    <property type="gene ID" value="LPERR07G04660"/>
</dbReference>
<reference evidence="2" key="2">
    <citation type="submission" date="2013-12" db="EMBL/GenBank/DDBJ databases">
        <authorList>
            <person name="Yu Y."/>
            <person name="Lee S."/>
            <person name="de Baynast K."/>
            <person name="Wissotski M."/>
            <person name="Liu L."/>
            <person name="Talag J."/>
            <person name="Goicoechea J."/>
            <person name="Angelova A."/>
            <person name="Jetty R."/>
            <person name="Kudrna D."/>
            <person name="Golser W."/>
            <person name="Rivera L."/>
            <person name="Zhang J."/>
            <person name="Wing R."/>
        </authorList>
    </citation>
    <scope>NUCLEOTIDE SEQUENCE</scope>
</reference>
<protein>
    <submittedName>
        <fullName evidence="1">Uncharacterized protein</fullName>
    </submittedName>
</protein>
<proteinExistence type="predicted"/>
<keyword evidence="2" id="KW-1185">Reference proteome</keyword>
<evidence type="ECO:0000313" key="2">
    <source>
        <dbReference type="Proteomes" id="UP000032180"/>
    </source>
</evidence>
<reference evidence="1 2" key="1">
    <citation type="submission" date="2012-08" db="EMBL/GenBank/DDBJ databases">
        <title>Oryza genome evolution.</title>
        <authorList>
            <person name="Wing R.A."/>
        </authorList>
    </citation>
    <scope>NUCLEOTIDE SEQUENCE</scope>
</reference>
<name>A0A0D9WW89_9ORYZ</name>
<evidence type="ECO:0000313" key="1">
    <source>
        <dbReference type="EnsemblPlants" id="LPERR07G04660.1"/>
    </source>
</evidence>
<organism evidence="1 2">
    <name type="scientific">Leersia perrieri</name>
    <dbReference type="NCBI Taxonomy" id="77586"/>
    <lineage>
        <taxon>Eukaryota</taxon>
        <taxon>Viridiplantae</taxon>
        <taxon>Streptophyta</taxon>
        <taxon>Embryophyta</taxon>
        <taxon>Tracheophyta</taxon>
        <taxon>Spermatophyta</taxon>
        <taxon>Magnoliopsida</taxon>
        <taxon>Liliopsida</taxon>
        <taxon>Poales</taxon>
        <taxon>Poaceae</taxon>
        <taxon>BOP clade</taxon>
        <taxon>Oryzoideae</taxon>
        <taxon>Oryzeae</taxon>
        <taxon>Oryzinae</taxon>
        <taxon>Leersia</taxon>
    </lineage>
</organism>
<dbReference type="STRING" id="77586.A0A0D9WW89"/>
<dbReference type="HOGENOM" id="CLU_1995907_0_0_1"/>
<dbReference type="Proteomes" id="UP000032180">
    <property type="component" value="Chromosome 7"/>
</dbReference>
<dbReference type="AlphaFoldDB" id="A0A0D9WW89"/>
<dbReference type="Gramene" id="LPERR07G04660.1">
    <property type="protein sequence ID" value="LPERR07G04660.1"/>
    <property type="gene ID" value="LPERR07G04660"/>
</dbReference>
<sequence length="125" mass="13774">MRYTDPGHLPKDPNFLLHTLYTNTSKTSLLRCAARSTTNPLDPSPIAASPADLYVEVVEDDDLRAGGGSRLPVAVLFTDGWELPPRPVLRNVFRRIPRNPDFDGVTFLCKPWLALAADGDKVVSD</sequence>